<dbReference type="Gene3D" id="2.20.100.10">
    <property type="entry name" value="Thrombospondin type-1 (TSP1) repeat"/>
    <property type="match status" value="3"/>
</dbReference>
<comment type="subcellular location">
    <subcellularLocation>
        <location evidence="1">Secreted</location>
    </subcellularLocation>
</comment>
<dbReference type="FunFam" id="2.20.100.10:FF:000001">
    <property type="entry name" value="semaphorin-5A isoform X1"/>
    <property type="match status" value="3"/>
</dbReference>
<keyword evidence="3" id="KW-0732">Signal</keyword>
<dbReference type="InterPro" id="IPR000884">
    <property type="entry name" value="TSP1_rpt"/>
</dbReference>
<gene>
    <name evidence="6" type="ORF">E2986_12062</name>
</gene>
<dbReference type="AlphaFoldDB" id="A0A833RDI0"/>
<evidence type="ECO:0000256" key="4">
    <source>
        <dbReference type="ARBA" id="ARBA00022737"/>
    </source>
</evidence>
<comment type="caution">
    <text evidence="6">The sequence shown here is derived from an EMBL/GenBank/DDBJ whole genome shotgun (WGS) entry which is preliminary data.</text>
</comment>
<evidence type="ECO:0008006" key="8">
    <source>
        <dbReference type="Google" id="ProtNLM"/>
    </source>
</evidence>
<dbReference type="InterPro" id="IPR052065">
    <property type="entry name" value="Compl_asym_regulator"/>
</dbReference>
<dbReference type="PANTHER" id="PTHR22906:SF43">
    <property type="entry name" value="PROPERDIN"/>
    <property type="match status" value="1"/>
</dbReference>
<dbReference type="PRINTS" id="PR01705">
    <property type="entry name" value="TSP1REPEAT"/>
</dbReference>
<keyword evidence="7" id="KW-1185">Reference proteome</keyword>
<dbReference type="SMART" id="SM00209">
    <property type="entry name" value="TSP1"/>
    <property type="match status" value="3"/>
</dbReference>
<dbReference type="EMBL" id="WNWW01000873">
    <property type="protein sequence ID" value="KAF3421359.1"/>
    <property type="molecule type" value="Genomic_DNA"/>
</dbReference>
<dbReference type="SUPFAM" id="SSF82895">
    <property type="entry name" value="TSP-1 type 1 repeat"/>
    <property type="match status" value="3"/>
</dbReference>
<dbReference type="Pfam" id="PF00090">
    <property type="entry name" value="TSP_1"/>
    <property type="match status" value="4"/>
</dbReference>
<evidence type="ECO:0000313" key="7">
    <source>
        <dbReference type="Proteomes" id="UP000655588"/>
    </source>
</evidence>
<dbReference type="PROSITE" id="PS50092">
    <property type="entry name" value="TSP1"/>
    <property type="match status" value="3"/>
</dbReference>
<name>A0A833RDI0_9HYME</name>
<dbReference type="PANTHER" id="PTHR22906">
    <property type="entry name" value="PROPERDIN"/>
    <property type="match status" value="1"/>
</dbReference>
<keyword evidence="2" id="KW-0964">Secreted</keyword>
<sequence length="281" mass="31178">MQSLYCDLGLKHENSCPIDGSWTWSSWGLCSGKCGFKGRRRRHRTCDNPAPSNNGAFCIGPSYQIESCQITGCTMTDYEKIVNVHPTRKGELKIVQEFHKKLPALIELCFLVDCTFPNIEKILGNNTMLYWNAMNCVKYDVGCPSIGGWSAWGMWSSCTATCGKAGTWTNWNKWSTCSVECGSGVQIRKRTCLEVQNLQQTSCKGSSQDIKSCVINNCSINGMWSSWTVWSPCSSSCGIGTQLRNRMCNNPSRSGNGTSCIGSASEFRQCFTKPCIGMFRI</sequence>
<keyword evidence="5" id="KW-1015">Disulfide bond</keyword>
<evidence type="ECO:0000256" key="1">
    <source>
        <dbReference type="ARBA" id="ARBA00004613"/>
    </source>
</evidence>
<proteinExistence type="predicted"/>
<dbReference type="InterPro" id="IPR036383">
    <property type="entry name" value="TSP1_rpt_sf"/>
</dbReference>
<evidence type="ECO:0000256" key="2">
    <source>
        <dbReference type="ARBA" id="ARBA00022525"/>
    </source>
</evidence>
<evidence type="ECO:0000313" key="6">
    <source>
        <dbReference type="EMBL" id="KAF3421359.1"/>
    </source>
</evidence>
<dbReference type="Proteomes" id="UP000655588">
    <property type="component" value="Unassembled WGS sequence"/>
</dbReference>
<evidence type="ECO:0000256" key="5">
    <source>
        <dbReference type="ARBA" id="ARBA00023157"/>
    </source>
</evidence>
<reference evidence="6" key="1">
    <citation type="submission" date="2019-11" db="EMBL/GenBank/DDBJ databases">
        <title>The nuclear and mitochondrial genomes of Frieseomelitta varia - a highly eusocial stingless bee (Meliponini) with a permanently sterile worker caste.</title>
        <authorList>
            <person name="Freitas F.C.P."/>
            <person name="Lourenco A.P."/>
            <person name="Nunes F.M.F."/>
            <person name="Paschoal A.R."/>
            <person name="Abreu F.C.P."/>
            <person name="Barbin F.O."/>
            <person name="Bataglia L."/>
            <person name="Cardoso-Junior C.A.M."/>
            <person name="Cervoni M.S."/>
            <person name="Silva S.R."/>
            <person name="Dalarmi F."/>
            <person name="Del Lama M.A."/>
            <person name="Depintor T.S."/>
            <person name="Ferreira K.M."/>
            <person name="Goria P.S."/>
            <person name="Jaskot M.C."/>
            <person name="Lago D.C."/>
            <person name="Luna-Lucena D."/>
            <person name="Moda L.M."/>
            <person name="Nascimento L."/>
            <person name="Pedrino M."/>
            <person name="Rabico F.O."/>
            <person name="Sanches F.C."/>
            <person name="Santos D.E."/>
            <person name="Santos C.G."/>
            <person name="Vieira J."/>
            <person name="Lopes T.F."/>
            <person name="Barchuk A.R."/>
            <person name="Hartfelder K."/>
            <person name="Simoes Z.L.P."/>
            <person name="Bitondi M.M.G."/>
            <person name="Pinheiro D.G."/>
        </authorList>
    </citation>
    <scope>NUCLEOTIDE SEQUENCE</scope>
    <source>
        <strain evidence="6">USP_RPSP 00005682</strain>
        <tissue evidence="6">Whole individual</tissue>
    </source>
</reference>
<protein>
    <recommendedName>
        <fullName evidence="8">Hemicentin-1</fullName>
    </recommendedName>
</protein>
<evidence type="ECO:0000256" key="3">
    <source>
        <dbReference type="ARBA" id="ARBA00022729"/>
    </source>
</evidence>
<keyword evidence="4" id="KW-0677">Repeat</keyword>
<accession>A0A833RDI0</accession>
<organism evidence="6 7">
    <name type="scientific">Frieseomelitta varia</name>
    <dbReference type="NCBI Taxonomy" id="561572"/>
    <lineage>
        <taxon>Eukaryota</taxon>
        <taxon>Metazoa</taxon>
        <taxon>Ecdysozoa</taxon>
        <taxon>Arthropoda</taxon>
        <taxon>Hexapoda</taxon>
        <taxon>Insecta</taxon>
        <taxon>Pterygota</taxon>
        <taxon>Neoptera</taxon>
        <taxon>Endopterygota</taxon>
        <taxon>Hymenoptera</taxon>
        <taxon>Apocrita</taxon>
        <taxon>Aculeata</taxon>
        <taxon>Apoidea</taxon>
        <taxon>Anthophila</taxon>
        <taxon>Apidae</taxon>
        <taxon>Frieseomelitta</taxon>
    </lineage>
</organism>